<dbReference type="SUPFAM" id="SSF52788">
    <property type="entry name" value="Phosphotyrosine protein phosphatases I"/>
    <property type="match status" value="1"/>
</dbReference>
<dbReference type="Proteomes" id="UP000198815">
    <property type="component" value="Unassembled WGS sequence"/>
</dbReference>
<feature type="domain" description="Phosphotyrosine protein phosphatase I" evidence="2">
    <location>
        <begin position="18"/>
        <end position="185"/>
    </location>
</feature>
<reference evidence="3 4" key="1">
    <citation type="submission" date="2016-10" db="EMBL/GenBank/DDBJ databases">
        <authorList>
            <person name="de Groot N.N."/>
        </authorList>
    </citation>
    <scope>NUCLEOTIDE SEQUENCE [LARGE SCALE GENOMIC DNA]</scope>
    <source>
        <strain evidence="3 4">DSM 16859</strain>
    </source>
</reference>
<evidence type="ECO:0000259" key="2">
    <source>
        <dbReference type="SMART" id="SM00226"/>
    </source>
</evidence>
<feature type="compositionally biased region" description="Basic and acidic residues" evidence="1">
    <location>
        <begin position="158"/>
        <end position="167"/>
    </location>
</feature>
<dbReference type="InterPro" id="IPR036196">
    <property type="entry name" value="Ptyr_pPase_sf"/>
</dbReference>
<dbReference type="InterPro" id="IPR023485">
    <property type="entry name" value="Ptyr_pPase"/>
</dbReference>
<evidence type="ECO:0000313" key="4">
    <source>
        <dbReference type="Proteomes" id="UP000198815"/>
    </source>
</evidence>
<keyword evidence="4" id="KW-1185">Reference proteome</keyword>
<evidence type="ECO:0000256" key="1">
    <source>
        <dbReference type="SAM" id="MobiDB-lite"/>
    </source>
</evidence>
<dbReference type="OrthoDB" id="9784339at2"/>
<dbReference type="Gene3D" id="3.40.50.2300">
    <property type="match status" value="1"/>
</dbReference>
<dbReference type="AlphaFoldDB" id="A0A1H9TB22"/>
<name>A0A1H9TB22_9ACTN</name>
<organism evidence="3 4">
    <name type="scientific">Propionibacterium cyclohexanicum</name>
    <dbReference type="NCBI Taxonomy" id="64702"/>
    <lineage>
        <taxon>Bacteria</taxon>
        <taxon>Bacillati</taxon>
        <taxon>Actinomycetota</taxon>
        <taxon>Actinomycetes</taxon>
        <taxon>Propionibacteriales</taxon>
        <taxon>Propionibacteriaceae</taxon>
        <taxon>Propionibacterium</taxon>
    </lineage>
</organism>
<dbReference type="EMBL" id="FOGZ01000020">
    <property type="protein sequence ID" value="SER94328.1"/>
    <property type="molecule type" value="Genomic_DNA"/>
</dbReference>
<feature type="region of interest" description="Disordered" evidence="1">
    <location>
        <begin position="147"/>
        <end position="167"/>
    </location>
</feature>
<evidence type="ECO:0000313" key="3">
    <source>
        <dbReference type="EMBL" id="SER94328.1"/>
    </source>
</evidence>
<dbReference type="Pfam" id="PF01451">
    <property type="entry name" value="LMWPc"/>
    <property type="match status" value="1"/>
</dbReference>
<proteinExistence type="predicted"/>
<accession>A0A1H9TB22</accession>
<dbReference type="RefSeq" id="WP_091970495.1">
    <property type="nucleotide sequence ID" value="NZ_FOGZ01000020.1"/>
</dbReference>
<protein>
    <submittedName>
        <fullName evidence="3">Protein-tyrosine-phosphatase</fullName>
    </submittedName>
</protein>
<dbReference type="SMART" id="SM00226">
    <property type="entry name" value="LMWPc"/>
    <property type="match status" value="1"/>
</dbReference>
<gene>
    <name evidence="3" type="ORF">SAMN05443377_12047</name>
</gene>
<sequence length="205" mass="21622">MSGPPWRSASATRGFRPLAVEFVGTADVSRTAFCKLLAISMADPQLAVFGSSGLLARVGDEVDPAMAVALGRIGLACEQVRSRPLDETILSGSDLVLTMDSRQREFVANCWPNHAAKVFVLGRFVTQLGEFGMRSSVQLSRALSAIDPDAADPESDVPDPRGWGDEATRSVARRLGAMTAAMLRALGVLAAPGADSPEPRRGTPG</sequence>
<dbReference type="STRING" id="64702.SAMN05443377_12047"/>